<dbReference type="Proteomes" id="UP000198211">
    <property type="component" value="Unassembled WGS sequence"/>
</dbReference>
<dbReference type="InterPro" id="IPR007021">
    <property type="entry name" value="DUF659"/>
</dbReference>
<comment type="caution">
    <text evidence="3">The sequence shown here is derived from an EMBL/GenBank/DDBJ whole genome shotgun (WGS) entry which is preliminary data.</text>
</comment>
<evidence type="ECO:0000313" key="3">
    <source>
        <dbReference type="EMBL" id="OWZ10021.1"/>
    </source>
</evidence>
<evidence type="ECO:0000259" key="2">
    <source>
        <dbReference type="Pfam" id="PF04937"/>
    </source>
</evidence>
<dbReference type="Pfam" id="PF04937">
    <property type="entry name" value="DUF659"/>
    <property type="match status" value="1"/>
</dbReference>
<evidence type="ECO:0000256" key="1">
    <source>
        <dbReference type="SAM" id="MobiDB-lite"/>
    </source>
</evidence>
<accession>A0A225VWW1</accession>
<gene>
    <name evidence="3" type="ORF">PHMEG_00017188</name>
</gene>
<keyword evidence="4" id="KW-1185">Reference proteome</keyword>
<dbReference type="AlphaFoldDB" id="A0A225VWW1"/>
<sequence length="258" mass="28344">MTYGNITISSVKEGRNTDDNSGKPSANLRKHLINPKQCPNVPREVQVSLRPVSTHELVVATDAAFPGTHPTPSELSLDAFEMTLTRILFVWALSFMLIEAKIFRHVIALVAPTMTAPARHTLSGVLLNRKCVAVSSPYKQTSFRVLVTVEWSDVNSSSIINFMVVAPGMTSAFRSSWSTRSEQHTAVYVAGEIDKVIAEIQYETTARVVAVVTDKAQNIRSASGRIQFQRPNTVSGGCSAHVLNFVMQDVPRYLSNPD</sequence>
<feature type="domain" description="DUF659" evidence="2">
    <location>
        <begin position="146"/>
        <end position="250"/>
    </location>
</feature>
<dbReference type="OrthoDB" id="103288at2759"/>
<proteinExistence type="predicted"/>
<evidence type="ECO:0000313" key="4">
    <source>
        <dbReference type="Proteomes" id="UP000198211"/>
    </source>
</evidence>
<name>A0A225VWW1_9STRA</name>
<feature type="compositionally biased region" description="Basic and acidic residues" evidence="1">
    <location>
        <begin position="12"/>
        <end position="21"/>
    </location>
</feature>
<feature type="region of interest" description="Disordered" evidence="1">
    <location>
        <begin position="1"/>
        <end position="27"/>
    </location>
</feature>
<reference evidence="4" key="1">
    <citation type="submission" date="2017-03" db="EMBL/GenBank/DDBJ databases">
        <title>Phytopthora megakarya and P. palmivora, two closely related causual agents of cacao black pod achieved similar genome size and gene model numbers by different mechanisms.</title>
        <authorList>
            <person name="Ali S."/>
            <person name="Shao J."/>
            <person name="Larry D.J."/>
            <person name="Kronmiller B."/>
            <person name="Shen D."/>
            <person name="Strem M.D."/>
            <person name="Melnick R.L."/>
            <person name="Guiltinan M.J."/>
            <person name="Tyler B.M."/>
            <person name="Meinhardt L.W."/>
            <person name="Bailey B.A."/>
        </authorList>
    </citation>
    <scope>NUCLEOTIDE SEQUENCE [LARGE SCALE GENOMIC DNA]</scope>
    <source>
        <strain evidence="4">zdho120</strain>
    </source>
</reference>
<protein>
    <recommendedName>
        <fullName evidence="2">DUF659 domain-containing protein</fullName>
    </recommendedName>
</protein>
<dbReference type="EMBL" id="NBNE01002587">
    <property type="protein sequence ID" value="OWZ10021.1"/>
    <property type="molecule type" value="Genomic_DNA"/>
</dbReference>
<organism evidence="3 4">
    <name type="scientific">Phytophthora megakarya</name>
    <dbReference type="NCBI Taxonomy" id="4795"/>
    <lineage>
        <taxon>Eukaryota</taxon>
        <taxon>Sar</taxon>
        <taxon>Stramenopiles</taxon>
        <taxon>Oomycota</taxon>
        <taxon>Peronosporomycetes</taxon>
        <taxon>Peronosporales</taxon>
        <taxon>Peronosporaceae</taxon>
        <taxon>Phytophthora</taxon>
    </lineage>
</organism>
<feature type="compositionally biased region" description="Polar residues" evidence="1">
    <location>
        <begin position="1"/>
        <end position="10"/>
    </location>
</feature>